<dbReference type="Proteomes" id="UP001154282">
    <property type="component" value="Unassembled WGS sequence"/>
</dbReference>
<reference evidence="1" key="1">
    <citation type="submission" date="2022-08" db="EMBL/GenBank/DDBJ databases">
        <authorList>
            <person name="Gutierrez-Valencia J."/>
        </authorList>
    </citation>
    <scope>NUCLEOTIDE SEQUENCE</scope>
</reference>
<evidence type="ECO:0000313" key="2">
    <source>
        <dbReference type="Proteomes" id="UP001154282"/>
    </source>
</evidence>
<protein>
    <submittedName>
        <fullName evidence="1">Uncharacterized protein</fullName>
    </submittedName>
</protein>
<gene>
    <name evidence="1" type="ORF">LITE_LOCUS23147</name>
</gene>
<accession>A0AAV0LFF5</accession>
<organism evidence="1 2">
    <name type="scientific">Linum tenue</name>
    <dbReference type="NCBI Taxonomy" id="586396"/>
    <lineage>
        <taxon>Eukaryota</taxon>
        <taxon>Viridiplantae</taxon>
        <taxon>Streptophyta</taxon>
        <taxon>Embryophyta</taxon>
        <taxon>Tracheophyta</taxon>
        <taxon>Spermatophyta</taxon>
        <taxon>Magnoliopsida</taxon>
        <taxon>eudicotyledons</taxon>
        <taxon>Gunneridae</taxon>
        <taxon>Pentapetalae</taxon>
        <taxon>rosids</taxon>
        <taxon>fabids</taxon>
        <taxon>Malpighiales</taxon>
        <taxon>Linaceae</taxon>
        <taxon>Linum</taxon>
    </lineage>
</organism>
<dbReference type="EMBL" id="CAMGYJ010000006">
    <property type="protein sequence ID" value="CAI0431758.1"/>
    <property type="molecule type" value="Genomic_DNA"/>
</dbReference>
<dbReference type="AlphaFoldDB" id="A0AAV0LFF5"/>
<evidence type="ECO:0000313" key="1">
    <source>
        <dbReference type="EMBL" id="CAI0431758.1"/>
    </source>
</evidence>
<comment type="caution">
    <text evidence="1">The sequence shown here is derived from an EMBL/GenBank/DDBJ whole genome shotgun (WGS) entry which is preliminary data.</text>
</comment>
<keyword evidence="2" id="KW-1185">Reference proteome</keyword>
<name>A0AAV0LFF5_9ROSI</name>
<sequence length="88" mass="10567">MKEMMRWGSWNAGMGFTYSVSSSGWHIRISAQYAKLNHWLEEAEKRKHSFCQLFISSIHFPPSWLGGNVLYSYLYSFHFQNRRERKML</sequence>
<proteinExistence type="predicted"/>